<dbReference type="RefSeq" id="WP_094821376.1">
    <property type="nucleotide sequence ID" value="NZ_NEVO01000007.1"/>
</dbReference>
<dbReference type="Gene3D" id="3.40.50.720">
    <property type="entry name" value="NAD(P)-binding Rossmann-like Domain"/>
    <property type="match status" value="1"/>
</dbReference>
<organism evidence="4 5">
    <name type="scientific">Bordetella genomosp. 4</name>
    <dbReference type="NCBI Taxonomy" id="463044"/>
    <lineage>
        <taxon>Bacteria</taxon>
        <taxon>Pseudomonadati</taxon>
        <taxon>Pseudomonadota</taxon>
        <taxon>Betaproteobacteria</taxon>
        <taxon>Burkholderiales</taxon>
        <taxon>Alcaligenaceae</taxon>
        <taxon>Bordetella</taxon>
    </lineage>
</organism>
<dbReference type="CDD" id="cd05233">
    <property type="entry name" value="SDR_c"/>
    <property type="match status" value="1"/>
</dbReference>
<proteinExistence type="inferred from homology"/>
<feature type="domain" description="Ketoreductase" evidence="3">
    <location>
        <begin position="6"/>
        <end position="174"/>
    </location>
</feature>
<accession>A0A261TZV4</accession>
<sequence length="243" mass="25788">MENKNYVALVTGGSAGIGAEICRSMLDAGWRVVSLARRDPDFTHERLISVQADLLDANATAKAAAQIAQDYPVSHIVHNAGVIWPNLLPDVTQEQLHGLTQLHLGAAISLVQAALPGMQERKFGRIVLMSSRGALGLPTRTAYSATKAGMIGMARTWSLELAPHGITVNVVAPGPIKTDMFHDVIPAGSEREQQLARGIPVQRVGLPDDVARAVMFFADPANSFVTGQTLYVCGGASVSSITI</sequence>
<dbReference type="InterPro" id="IPR036291">
    <property type="entry name" value="NAD(P)-bd_dom_sf"/>
</dbReference>
<dbReference type="EMBL" id="NEVQ01000014">
    <property type="protein sequence ID" value="OZI54841.1"/>
    <property type="molecule type" value="Genomic_DNA"/>
</dbReference>
<dbReference type="OrthoDB" id="8665216at2"/>
<keyword evidence="2" id="KW-0560">Oxidoreductase</keyword>
<comment type="similarity">
    <text evidence="1">Belongs to the short-chain dehydrogenases/reductases (SDR) family.</text>
</comment>
<dbReference type="PANTHER" id="PTHR42760">
    <property type="entry name" value="SHORT-CHAIN DEHYDROGENASES/REDUCTASES FAMILY MEMBER"/>
    <property type="match status" value="1"/>
</dbReference>
<dbReference type="Pfam" id="PF13561">
    <property type="entry name" value="adh_short_C2"/>
    <property type="match status" value="1"/>
</dbReference>
<comment type="caution">
    <text evidence="4">The sequence shown here is derived from an EMBL/GenBank/DDBJ whole genome shotgun (WGS) entry which is preliminary data.</text>
</comment>
<dbReference type="SMART" id="SM00822">
    <property type="entry name" value="PKS_KR"/>
    <property type="match status" value="1"/>
</dbReference>
<dbReference type="SUPFAM" id="SSF51735">
    <property type="entry name" value="NAD(P)-binding Rossmann-fold domains"/>
    <property type="match status" value="1"/>
</dbReference>
<evidence type="ECO:0000313" key="5">
    <source>
        <dbReference type="Proteomes" id="UP000216885"/>
    </source>
</evidence>
<dbReference type="AlphaFoldDB" id="A0A261TZV4"/>
<dbReference type="PRINTS" id="PR00080">
    <property type="entry name" value="SDRFAMILY"/>
</dbReference>
<evidence type="ECO:0000256" key="2">
    <source>
        <dbReference type="ARBA" id="ARBA00023002"/>
    </source>
</evidence>
<dbReference type="Proteomes" id="UP000216885">
    <property type="component" value="Unassembled WGS sequence"/>
</dbReference>
<evidence type="ECO:0000259" key="3">
    <source>
        <dbReference type="SMART" id="SM00822"/>
    </source>
</evidence>
<dbReference type="GO" id="GO:0030497">
    <property type="term" value="P:fatty acid elongation"/>
    <property type="evidence" value="ECO:0007669"/>
    <property type="project" value="TreeGrafter"/>
</dbReference>
<reference evidence="4 5" key="1">
    <citation type="submission" date="2017-05" db="EMBL/GenBank/DDBJ databases">
        <title>Complete and WGS of Bordetella genogroups.</title>
        <authorList>
            <person name="Spilker T."/>
            <person name="LiPuma J."/>
        </authorList>
    </citation>
    <scope>NUCLEOTIDE SEQUENCE [LARGE SCALE GENOMIC DNA]</scope>
    <source>
        <strain evidence="4 5">AU9919</strain>
    </source>
</reference>
<dbReference type="PANTHER" id="PTHR42760:SF129">
    <property type="entry name" value="OXIDOREDUCTASE"/>
    <property type="match status" value="1"/>
</dbReference>
<dbReference type="FunFam" id="3.40.50.720:FF:000173">
    <property type="entry name" value="3-oxoacyl-[acyl-carrier protein] reductase"/>
    <property type="match status" value="1"/>
</dbReference>
<dbReference type="InterPro" id="IPR020904">
    <property type="entry name" value="Sc_DH/Rdtase_CS"/>
</dbReference>
<evidence type="ECO:0000256" key="1">
    <source>
        <dbReference type="ARBA" id="ARBA00006484"/>
    </source>
</evidence>
<evidence type="ECO:0000313" key="4">
    <source>
        <dbReference type="EMBL" id="OZI54841.1"/>
    </source>
</evidence>
<name>A0A261TZV4_9BORD</name>
<dbReference type="InterPro" id="IPR002347">
    <property type="entry name" value="SDR_fam"/>
</dbReference>
<dbReference type="GO" id="GO:0016616">
    <property type="term" value="F:oxidoreductase activity, acting on the CH-OH group of donors, NAD or NADP as acceptor"/>
    <property type="evidence" value="ECO:0007669"/>
    <property type="project" value="TreeGrafter"/>
</dbReference>
<keyword evidence="5" id="KW-1185">Reference proteome</keyword>
<dbReference type="PRINTS" id="PR00081">
    <property type="entry name" value="GDHRDH"/>
</dbReference>
<dbReference type="InterPro" id="IPR057326">
    <property type="entry name" value="KR_dom"/>
</dbReference>
<protein>
    <submittedName>
        <fullName evidence="4">Short-chain dehydrogenase</fullName>
    </submittedName>
</protein>
<dbReference type="PROSITE" id="PS00061">
    <property type="entry name" value="ADH_SHORT"/>
    <property type="match status" value="1"/>
</dbReference>
<gene>
    <name evidence="4" type="ORF">CAL20_16250</name>
</gene>